<name>A0A7W6H3S1_9HYPH</name>
<sequence>MRSQIESTIEHLEKSGRAWDAPLHAYGSDEPRTAAIGLFPSGWLALMPDILDPYSPVEDGFSKALVPVYGGIRRDALVELLRRLATDLKAIFDGVADGTFNEEALELLESMRTEAGRRGFGENDGARIEHVVDHVGDSAGDLGIASDTTDDDLVRIEEALRADAVAQEIVLVGNVGAFLREVREDAAEDDA</sequence>
<dbReference type="EMBL" id="JACIEK010000005">
    <property type="protein sequence ID" value="MBB3998401.1"/>
    <property type="molecule type" value="Genomic_DNA"/>
</dbReference>
<protein>
    <submittedName>
        <fullName evidence="1">Uncharacterized protein</fullName>
    </submittedName>
</protein>
<dbReference type="RefSeq" id="WP_183199941.1">
    <property type="nucleotide sequence ID" value="NZ_JACIEK010000005.1"/>
</dbReference>
<keyword evidence="2" id="KW-1185">Reference proteome</keyword>
<proteinExistence type="predicted"/>
<gene>
    <name evidence="1" type="ORF">GGR04_002242</name>
</gene>
<organism evidence="1 2">
    <name type="scientific">Aureimonas pseudogalii</name>
    <dbReference type="NCBI Taxonomy" id="1744844"/>
    <lineage>
        <taxon>Bacteria</taxon>
        <taxon>Pseudomonadati</taxon>
        <taxon>Pseudomonadota</taxon>
        <taxon>Alphaproteobacteria</taxon>
        <taxon>Hyphomicrobiales</taxon>
        <taxon>Aurantimonadaceae</taxon>
        <taxon>Aureimonas</taxon>
    </lineage>
</organism>
<dbReference type="Proteomes" id="UP000542776">
    <property type="component" value="Unassembled WGS sequence"/>
</dbReference>
<accession>A0A7W6H3S1</accession>
<reference evidence="1 2" key="1">
    <citation type="submission" date="2020-08" db="EMBL/GenBank/DDBJ databases">
        <title>Genomic Encyclopedia of Type Strains, Phase IV (KMG-IV): sequencing the most valuable type-strain genomes for metagenomic binning, comparative biology and taxonomic classification.</title>
        <authorList>
            <person name="Goeker M."/>
        </authorList>
    </citation>
    <scope>NUCLEOTIDE SEQUENCE [LARGE SCALE GENOMIC DNA]</scope>
    <source>
        <strain evidence="1 2">DSM 102238</strain>
    </source>
</reference>
<evidence type="ECO:0000313" key="2">
    <source>
        <dbReference type="Proteomes" id="UP000542776"/>
    </source>
</evidence>
<comment type="caution">
    <text evidence="1">The sequence shown here is derived from an EMBL/GenBank/DDBJ whole genome shotgun (WGS) entry which is preliminary data.</text>
</comment>
<evidence type="ECO:0000313" key="1">
    <source>
        <dbReference type="EMBL" id="MBB3998401.1"/>
    </source>
</evidence>
<dbReference type="AlphaFoldDB" id="A0A7W6H3S1"/>